<organism evidence="5 6">
    <name type="scientific">Paenibacillus brasilensis</name>
    <dbReference type="NCBI Taxonomy" id="128574"/>
    <lineage>
        <taxon>Bacteria</taxon>
        <taxon>Bacillati</taxon>
        <taxon>Bacillota</taxon>
        <taxon>Bacilli</taxon>
        <taxon>Bacillales</taxon>
        <taxon>Paenibacillaceae</taxon>
        <taxon>Paenibacillus</taxon>
    </lineage>
</organism>
<dbReference type="EMBL" id="JAUSWA010000007">
    <property type="protein sequence ID" value="MDQ0493403.1"/>
    <property type="molecule type" value="Genomic_DNA"/>
</dbReference>
<dbReference type="GO" id="GO:0004827">
    <property type="term" value="F:proline-tRNA ligase activity"/>
    <property type="evidence" value="ECO:0007669"/>
    <property type="project" value="UniProtKB-EC"/>
</dbReference>
<dbReference type="SUPFAM" id="SSF52954">
    <property type="entry name" value="Class II aaRS ABD-related"/>
    <property type="match status" value="1"/>
</dbReference>
<evidence type="ECO:0000256" key="3">
    <source>
        <dbReference type="ARBA" id="ARBA00023146"/>
    </source>
</evidence>
<sequence length="60" mass="6724">MCLKKDSDLIGIPVRIVVGKDAEHGKIEWIERGASNKETIHITEASKRILDIQALVSRKI</sequence>
<keyword evidence="2" id="KW-0547">Nucleotide-binding</keyword>
<proteinExistence type="predicted"/>
<dbReference type="EC" id="6.1.1.15" evidence="5"/>
<keyword evidence="2" id="KW-0067">ATP-binding</keyword>
<evidence type="ECO:0000313" key="5">
    <source>
        <dbReference type="EMBL" id="MDQ0493403.1"/>
    </source>
</evidence>
<dbReference type="InterPro" id="IPR036621">
    <property type="entry name" value="Anticodon-bd_dom_sf"/>
</dbReference>
<evidence type="ECO:0000259" key="4">
    <source>
        <dbReference type="Pfam" id="PF03129"/>
    </source>
</evidence>
<accession>A0ABU0KYU6</accession>
<evidence type="ECO:0000256" key="1">
    <source>
        <dbReference type="ARBA" id="ARBA00022490"/>
    </source>
</evidence>
<keyword evidence="1" id="KW-0963">Cytoplasm</keyword>
<feature type="domain" description="Anticodon-binding" evidence="4">
    <location>
        <begin position="5"/>
        <end position="50"/>
    </location>
</feature>
<dbReference type="InterPro" id="IPR004154">
    <property type="entry name" value="Anticodon-bd"/>
</dbReference>
<keyword evidence="3" id="KW-0030">Aminoacyl-tRNA synthetase</keyword>
<keyword evidence="6" id="KW-1185">Reference proteome</keyword>
<dbReference type="Pfam" id="PF03129">
    <property type="entry name" value="HGTP_anticodon"/>
    <property type="match status" value="1"/>
</dbReference>
<protein>
    <submittedName>
        <fullName evidence="5">Prolyl-tRNA synthetase</fullName>
        <ecNumber evidence="5">6.1.1.15</ecNumber>
    </submittedName>
</protein>
<name>A0ABU0KYU6_9BACL</name>
<dbReference type="Proteomes" id="UP001242811">
    <property type="component" value="Unassembled WGS sequence"/>
</dbReference>
<comment type="caution">
    <text evidence="5">The sequence shown here is derived from an EMBL/GenBank/DDBJ whole genome shotgun (WGS) entry which is preliminary data.</text>
</comment>
<evidence type="ECO:0000256" key="2">
    <source>
        <dbReference type="ARBA" id="ARBA00022840"/>
    </source>
</evidence>
<dbReference type="Gene3D" id="3.40.50.800">
    <property type="entry name" value="Anticodon-binding domain"/>
    <property type="match status" value="1"/>
</dbReference>
<gene>
    <name evidence="5" type="ORF">QOZ95_001561</name>
</gene>
<evidence type="ECO:0000313" key="6">
    <source>
        <dbReference type="Proteomes" id="UP001242811"/>
    </source>
</evidence>
<keyword evidence="5" id="KW-0436">Ligase</keyword>
<reference evidence="5 6" key="1">
    <citation type="submission" date="2023-07" db="EMBL/GenBank/DDBJ databases">
        <title>Genomic Encyclopedia of Type Strains, Phase IV (KMG-IV): sequencing the most valuable type-strain genomes for metagenomic binning, comparative biology and taxonomic classification.</title>
        <authorList>
            <person name="Goeker M."/>
        </authorList>
    </citation>
    <scope>NUCLEOTIDE SEQUENCE [LARGE SCALE GENOMIC DNA]</scope>
    <source>
        <strain evidence="5 6">DSM 14914</strain>
    </source>
</reference>